<evidence type="ECO:0000313" key="13">
    <source>
        <dbReference type="Proteomes" id="UP000278152"/>
    </source>
</evidence>
<sequence>MLASNITKILQVALKSPLAMKRNTFVIVETEINMLNRSITAEKTEEFAPADLQDLLDCTDSFVNRHIGPTETEIEKMLAVLGVATVEELIAQTVPAAIRLQKSLNLAPALSEYAALAQLKAIASKNQVFRSFIGMGYHDCITPPVILRNILENPGWYTAYTPYQAEIAQGRLEALLNFQTLITSLTGLEIANASLLDEGTAAAEAMSMSYGLCKTKANAFFISSSCHPQTIEVVKTRAIPLGIDIIIEDHRLFDFQTPIFGALLQYPATDGVIYDYRQFIAKAQENGALVTVAADILSLALLTPPGELGADIAVGSSQRFGVPLGYGGPHAAYFATKDAYKRSIPGRIVGVSKDSQGKPALRLALQTREQHIRRDKATSNICTAQVLLAVIASMYAVYHGPEGIKKIAQRVQKLTALLANGLKKLGYQVGKEPYFDTLKVTVSTGVKDIFAKAKTHKINLRYFDENNLGISLDETTSLRDVWDLWQIFAPTEELPFTAAELVEKISLELPANLTRTSAYLTEPVFNRYHSETELLRYLHRLETKDLALNTSMIPLGSCTMKLNAVAEMIPVTWAEFGKLHPFAPIDQAEGYQLLFQQLETWLGEITGFDGISLQPNAGSQGEYAGLQVIRAYHESRGQGHRQICLIPESAHGTNPASAVMCGMKVVAVNCDSRGNIDINDLKTKARKHQDNLAALMVTYPSTHGVFEQGISEICALIHQYGGQVYMDGANMNAQVGLCRPADFGADVCHLNLHKTFCIPHGGGGPGMGPIGVKSHLVPFLPDVSLVLAKLSPETANGKHQDSIGAISAAPWGSASILVISWMYIAMMGAAGLKKATEVAILNANYMAFCLESAYPVLFKGSAGTVAHECVIDLRPLKKQAGIEVEDVAKRLMDFGFHAPTVSWPVAGTMMVEPTESESLGELDRFCEALLTIYQEVQAIANGSMDPHDNPLKNAPHTAAVLTADDWSRPYSRQQAAYPLSWLKDYKFWPVVGRVDNAYGDRNLVCSCEGMDAYK</sequence>
<comment type="catalytic activity">
    <reaction evidence="7 8">
        <text>N(6)-[(R)-lipoyl]-L-lysyl-[glycine-cleavage complex H protein] + glycine + H(+) = N(6)-[(R)-S(8)-aminomethyldihydrolipoyl]-L-lysyl-[glycine-cleavage complex H protein] + CO2</text>
        <dbReference type="Rhea" id="RHEA:24304"/>
        <dbReference type="Rhea" id="RHEA-COMP:10494"/>
        <dbReference type="Rhea" id="RHEA-COMP:10495"/>
        <dbReference type="ChEBI" id="CHEBI:15378"/>
        <dbReference type="ChEBI" id="CHEBI:16526"/>
        <dbReference type="ChEBI" id="CHEBI:57305"/>
        <dbReference type="ChEBI" id="CHEBI:83099"/>
        <dbReference type="ChEBI" id="CHEBI:83143"/>
        <dbReference type="EC" id="1.4.4.2"/>
    </reaction>
</comment>
<dbReference type="FunFam" id="3.40.640.10:FF:000005">
    <property type="entry name" value="Glycine dehydrogenase (decarboxylating), mitochondrial"/>
    <property type="match status" value="1"/>
</dbReference>
<dbReference type="FunFam" id="3.90.1150.10:FF:000025">
    <property type="entry name" value="Glycine cleavage system P protein"/>
    <property type="match status" value="1"/>
</dbReference>
<dbReference type="CDD" id="cd00613">
    <property type="entry name" value="GDC-P"/>
    <property type="match status" value="2"/>
</dbReference>
<dbReference type="NCBIfam" id="NF003346">
    <property type="entry name" value="PRK04366.1"/>
    <property type="match status" value="1"/>
</dbReference>
<evidence type="ECO:0000256" key="3">
    <source>
        <dbReference type="ARBA" id="ARBA00010756"/>
    </source>
</evidence>
<dbReference type="NCBIfam" id="TIGR00461">
    <property type="entry name" value="gcvP"/>
    <property type="match status" value="1"/>
</dbReference>
<dbReference type="GO" id="GO:0005829">
    <property type="term" value="C:cytosol"/>
    <property type="evidence" value="ECO:0007669"/>
    <property type="project" value="TreeGrafter"/>
</dbReference>
<organism evidence="12 13">
    <name type="scientific">Microcystis viridis NIES-102</name>
    <dbReference type="NCBI Taxonomy" id="213615"/>
    <lineage>
        <taxon>Bacteria</taxon>
        <taxon>Bacillati</taxon>
        <taxon>Cyanobacteriota</taxon>
        <taxon>Cyanophyceae</taxon>
        <taxon>Oscillatoriophycideae</taxon>
        <taxon>Chroococcales</taxon>
        <taxon>Microcystaceae</taxon>
        <taxon>Microcystis</taxon>
    </lineage>
</organism>
<dbReference type="GO" id="GO:0030170">
    <property type="term" value="F:pyridoxal phosphate binding"/>
    <property type="evidence" value="ECO:0007669"/>
    <property type="project" value="TreeGrafter"/>
</dbReference>
<comment type="similarity">
    <text evidence="3 8">Belongs to the GcvP family.</text>
</comment>
<comment type="subunit">
    <text evidence="6">Homodimer. The glycine cleavage system is composed of four proteins: P, T, L and H.</text>
</comment>
<keyword evidence="5 8" id="KW-0560">Oxidoreductase</keyword>
<gene>
    <name evidence="8" type="primary">gcvP</name>
    <name evidence="12" type="ORF">myaer102_13760</name>
</gene>
<dbReference type="InterPro" id="IPR015422">
    <property type="entry name" value="PyrdxlP-dep_Trfase_small"/>
</dbReference>
<evidence type="ECO:0000256" key="2">
    <source>
        <dbReference type="ARBA" id="ARBA00003788"/>
    </source>
</evidence>
<dbReference type="InterPro" id="IPR049316">
    <property type="entry name" value="GDC-P_C"/>
</dbReference>
<dbReference type="GO" id="GO:0016594">
    <property type="term" value="F:glycine binding"/>
    <property type="evidence" value="ECO:0007669"/>
    <property type="project" value="TreeGrafter"/>
</dbReference>
<evidence type="ECO:0000256" key="4">
    <source>
        <dbReference type="ARBA" id="ARBA00022898"/>
    </source>
</evidence>
<evidence type="ECO:0000256" key="7">
    <source>
        <dbReference type="ARBA" id="ARBA00049026"/>
    </source>
</evidence>
<evidence type="ECO:0000256" key="6">
    <source>
        <dbReference type="ARBA" id="ARBA00046415"/>
    </source>
</evidence>
<keyword evidence="4 8" id="KW-0663">Pyridoxal phosphate</keyword>
<feature type="domain" description="Glycine cleavage system P-protein N-terminal" evidence="10">
    <location>
        <begin position="508"/>
        <end position="780"/>
    </location>
</feature>
<dbReference type="InterPro" id="IPR015424">
    <property type="entry name" value="PyrdxlP-dep_Trfase"/>
</dbReference>
<dbReference type="GO" id="GO:0004375">
    <property type="term" value="F:glycine dehydrogenase (decarboxylating) activity"/>
    <property type="evidence" value="ECO:0007669"/>
    <property type="project" value="UniProtKB-EC"/>
</dbReference>
<dbReference type="InterPro" id="IPR015421">
    <property type="entry name" value="PyrdxlP-dep_Trfase_major"/>
</dbReference>
<evidence type="ECO:0000256" key="1">
    <source>
        <dbReference type="ARBA" id="ARBA00001933"/>
    </source>
</evidence>
<evidence type="ECO:0000256" key="5">
    <source>
        <dbReference type="ARBA" id="ARBA00023002"/>
    </source>
</evidence>
<dbReference type="GO" id="GO:0005960">
    <property type="term" value="C:glycine cleavage complex"/>
    <property type="evidence" value="ECO:0007669"/>
    <property type="project" value="TreeGrafter"/>
</dbReference>
<reference evidence="12 13" key="1">
    <citation type="submission" date="2018-11" db="EMBL/GenBank/DDBJ databases">
        <title>Complete genome sequence of Microcystis aeruginosa NIES-102.</title>
        <authorList>
            <person name="Yamaguchi H."/>
            <person name="Suzuki S."/>
            <person name="Kawachi M."/>
        </authorList>
    </citation>
    <scope>NUCLEOTIDE SEQUENCE [LARGE SCALE GENOMIC DNA]</scope>
    <source>
        <strain evidence="12 13">NIES-102</strain>
    </source>
</reference>
<dbReference type="EMBL" id="AP019314">
    <property type="protein sequence ID" value="BBH38860.1"/>
    <property type="molecule type" value="Genomic_DNA"/>
</dbReference>
<dbReference type="FunFam" id="3.40.640.10:FF:000007">
    <property type="entry name" value="glycine dehydrogenase (Decarboxylating), mitochondrial"/>
    <property type="match status" value="1"/>
</dbReference>
<dbReference type="PANTHER" id="PTHR11773">
    <property type="entry name" value="GLYCINE DEHYDROGENASE, DECARBOXYLATING"/>
    <property type="match status" value="1"/>
</dbReference>
<dbReference type="InterPro" id="IPR020581">
    <property type="entry name" value="GDC_P"/>
</dbReference>
<evidence type="ECO:0000259" key="10">
    <source>
        <dbReference type="Pfam" id="PF02347"/>
    </source>
</evidence>
<evidence type="ECO:0000256" key="9">
    <source>
        <dbReference type="PIRSR" id="PIRSR603437-50"/>
    </source>
</evidence>
<dbReference type="Pfam" id="PF02347">
    <property type="entry name" value="GDC-P"/>
    <property type="match status" value="2"/>
</dbReference>
<evidence type="ECO:0000313" key="12">
    <source>
        <dbReference type="EMBL" id="BBH38860.1"/>
    </source>
</evidence>
<dbReference type="GO" id="GO:0019464">
    <property type="term" value="P:glycine decarboxylation via glycine cleavage system"/>
    <property type="evidence" value="ECO:0007669"/>
    <property type="project" value="UniProtKB-UniRule"/>
</dbReference>
<dbReference type="KEGG" id="mvz:myaer102_13760"/>
<name>A0A3G9K282_MICVR</name>
<dbReference type="HAMAP" id="MF_00711">
    <property type="entry name" value="GcvP"/>
    <property type="match status" value="1"/>
</dbReference>
<dbReference type="Gene3D" id="3.40.640.10">
    <property type="entry name" value="Type I PLP-dependent aspartate aminotransferase-like (Major domain)"/>
    <property type="match status" value="2"/>
</dbReference>
<dbReference type="InterPro" id="IPR003437">
    <property type="entry name" value="GcvP"/>
</dbReference>
<dbReference type="Proteomes" id="UP000278152">
    <property type="component" value="Chromosome"/>
</dbReference>
<dbReference type="Pfam" id="PF21478">
    <property type="entry name" value="GcvP2_C"/>
    <property type="match status" value="1"/>
</dbReference>
<dbReference type="AlphaFoldDB" id="A0A3G9K282"/>
<feature type="modified residue" description="N6-(pyridoxal phosphate)lysine" evidence="8 9">
    <location>
        <position position="754"/>
    </location>
</feature>
<dbReference type="Gene3D" id="3.90.1150.10">
    <property type="entry name" value="Aspartate Aminotransferase, domain 1"/>
    <property type="match status" value="2"/>
</dbReference>
<protein>
    <recommendedName>
        <fullName evidence="8">Glycine dehydrogenase (decarboxylating)</fullName>
        <ecNumber evidence="8">1.4.4.2</ecNumber>
    </recommendedName>
    <alternativeName>
        <fullName evidence="8">Glycine cleavage system P-protein</fullName>
    </alternativeName>
    <alternativeName>
        <fullName evidence="8">Glycine decarboxylase</fullName>
    </alternativeName>
    <alternativeName>
        <fullName evidence="8">Glycine dehydrogenase (aminomethyl-transferring)</fullName>
    </alternativeName>
</protein>
<dbReference type="FunFam" id="3.90.1150.10:FF:000007">
    <property type="entry name" value="Glycine dehydrogenase (decarboxylating), mitochondrial"/>
    <property type="match status" value="1"/>
</dbReference>
<accession>A0A3G9K282</accession>
<comment type="cofactor">
    <cofactor evidence="1 8 9">
        <name>pyridoxal 5'-phosphate</name>
        <dbReference type="ChEBI" id="CHEBI:597326"/>
    </cofactor>
</comment>
<proteinExistence type="inferred from homology"/>
<feature type="domain" description="Glycine dehydrogenase C-terminal" evidence="11">
    <location>
        <begin position="835"/>
        <end position="956"/>
    </location>
</feature>
<dbReference type="SUPFAM" id="SSF53383">
    <property type="entry name" value="PLP-dependent transferases"/>
    <property type="match status" value="2"/>
</dbReference>
<dbReference type="PANTHER" id="PTHR11773:SF1">
    <property type="entry name" value="GLYCINE DEHYDROGENASE (DECARBOXYLATING), MITOCHONDRIAL"/>
    <property type="match status" value="1"/>
</dbReference>
<feature type="domain" description="Glycine cleavage system P-protein N-terminal" evidence="10">
    <location>
        <begin position="64"/>
        <end position="488"/>
    </location>
</feature>
<dbReference type="InterPro" id="IPR049315">
    <property type="entry name" value="GDC-P_N"/>
</dbReference>
<evidence type="ECO:0000256" key="8">
    <source>
        <dbReference type="HAMAP-Rule" id="MF_00711"/>
    </source>
</evidence>
<comment type="function">
    <text evidence="2 8">The glycine cleavage system catalyzes the degradation of glycine. The P protein binds the alpha-amino group of glycine through its pyridoxal phosphate cofactor; CO(2) is released and the remaining methylamine moiety is then transferred to the lipoamide cofactor of the H protein.</text>
</comment>
<evidence type="ECO:0000259" key="11">
    <source>
        <dbReference type="Pfam" id="PF21478"/>
    </source>
</evidence>
<dbReference type="EC" id="1.4.4.2" evidence="8"/>